<dbReference type="EMBL" id="JAIPUX010003289">
    <property type="protein sequence ID" value="KAH0622839.1"/>
    <property type="molecule type" value="Genomic_DNA"/>
</dbReference>
<dbReference type="InterPro" id="IPR032642">
    <property type="entry name" value="Msh2_ATP-bd"/>
</dbReference>
<dbReference type="Gene3D" id="3.40.50.300">
    <property type="entry name" value="P-loop containing nucleotide triphosphate hydrolases"/>
    <property type="match status" value="1"/>
</dbReference>
<reference evidence="7 8" key="1">
    <citation type="journal article" date="2022" name="Gigascience">
        <title>A chromosome-level genome assembly and annotation of the desert horned lizard, Phrynosoma platyrhinos, provides insight into chromosomal rearrangements among reptiles.</title>
        <authorList>
            <person name="Koochekian N."/>
            <person name="Ascanio A."/>
            <person name="Farleigh K."/>
            <person name="Card D.C."/>
            <person name="Schield D.R."/>
            <person name="Castoe T.A."/>
            <person name="Jezkova T."/>
        </authorList>
    </citation>
    <scope>NUCLEOTIDE SEQUENCE [LARGE SCALE GENOMIC DNA]</scope>
    <source>
        <strain evidence="7">NK-2021</strain>
    </source>
</reference>
<keyword evidence="3" id="KW-0067">ATP-binding</keyword>
<dbReference type="InterPro" id="IPR045076">
    <property type="entry name" value="MutS"/>
</dbReference>
<evidence type="ECO:0000259" key="6">
    <source>
        <dbReference type="PROSITE" id="PS00486"/>
    </source>
</evidence>
<sequence>MCVKCDAVLSSASLLTGYKEPIQHLNDVIAQLDAIVSFAHASNAAPTPYVRPTILEKGEGRIVLKSARHPCIEVQDDVAFIPNDVTFEKGKQMFHIITGPNMGGKSTYIRQTGVIVLMAQIGCFVPCDSAEVTIVDCILARVGAGDSQLKGVSTFMAEMLETSSIIRTATENSLIIIDELGRGTSTYDGFGLAWAISEYIATKIGAFCMFATHFHELTALADQVPTVNNLHVTALTTEETLTMLYRVKKGACDQSFGIHVAELASFPKHVLESAKAKALELEEFQNIGKPEQKEEDGDEEPAAKKCYKEKEEGEKIIQDFLSKVKAMPLEDMSETDIQTKLKELKDEVVARNNSFVNEILSRTKVVS</sequence>
<keyword evidence="2" id="KW-0547">Nucleotide-binding</keyword>
<dbReference type="PROSITE" id="PS00486">
    <property type="entry name" value="DNA_MISMATCH_REPAIR_2"/>
    <property type="match status" value="1"/>
</dbReference>
<name>A0ABQ7SZL9_PHRPL</name>
<evidence type="ECO:0000256" key="1">
    <source>
        <dbReference type="ARBA" id="ARBA00019549"/>
    </source>
</evidence>
<gene>
    <name evidence="7" type="ORF">JD844_025569</name>
</gene>
<evidence type="ECO:0000256" key="5">
    <source>
        <dbReference type="ARBA" id="ARBA00029795"/>
    </source>
</evidence>
<evidence type="ECO:0000256" key="3">
    <source>
        <dbReference type="ARBA" id="ARBA00022840"/>
    </source>
</evidence>
<comment type="caution">
    <text evidence="7">The sequence shown here is derived from an EMBL/GenBank/DDBJ whole genome shotgun (WGS) entry which is preliminary data.</text>
</comment>
<evidence type="ECO:0000256" key="2">
    <source>
        <dbReference type="ARBA" id="ARBA00022741"/>
    </source>
</evidence>
<evidence type="ECO:0000313" key="8">
    <source>
        <dbReference type="Proteomes" id="UP000826234"/>
    </source>
</evidence>
<keyword evidence="4" id="KW-0238">DNA-binding</keyword>
<protein>
    <recommendedName>
        <fullName evidence="1">DNA mismatch repair protein Msh2</fullName>
    </recommendedName>
    <alternativeName>
        <fullName evidence="5">MutS protein homolog 2</fullName>
    </alternativeName>
</protein>
<dbReference type="InterPro" id="IPR027417">
    <property type="entry name" value="P-loop_NTPase"/>
</dbReference>
<dbReference type="PANTHER" id="PTHR11361:SF35">
    <property type="entry name" value="DNA MISMATCH REPAIR PROTEIN MSH2"/>
    <property type="match status" value="1"/>
</dbReference>
<evidence type="ECO:0000313" key="7">
    <source>
        <dbReference type="EMBL" id="KAH0622839.1"/>
    </source>
</evidence>
<dbReference type="InterPro" id="IPR000432">
    <property type="entry name" value="DNA_mismatch_repair_MutS_C"/>
</dbReference>
<organism evidence="7 8">
    <name type="scientific">Phrynosoma platyrhinos</name>
    <name type="common">Desert horned lizard</name>
    <dbReference type="NCBI Taxonomy" id="52577"/>
    <lineage>
        <taxon>Eukaryota</taxon>
        <taxon>Metazoa</taxon>
        <taxon>Chordata</taxon>
        <taxon>Craniata</taxon>
        <taxon>Vertebrata</taxon>
        <taxon>Euteleostomi</taxon>
        <taxon>Lepidosauria</taxon>
        <taxon>Squamata</taxon>
        <taxon>Bifurcata</taxon>
        <taxon>Unidentata</taxon>
        <taxon>Episquamata</taxon>
        <taxon>Toxicofera</taxon>
        <taxon>Iguania</taxon>
        <taxon>Phrynosomatidae</taxon>
        <taxon>Phrynosomatinae</taxon>
        <taxon>Phrynosoma</taxon>
    </lineage>
</organism>
<dbReference type="SMART" id="SM00534">
    <property type="entry name" value="MUTSac"/>
    <property type="match status" value="1"/>
</dbReference>
<evidence type="ECO:0000256" key="4">
    <source>
        <dbReference type="ARBA" id="ARBA00023125"/>
    </source>
</evidence>
<dbReference type="PANTHER" id="PTHR11361">
    <property type="entry name" value="DNA MISMATCH REPAIR PROTEIN MUTS FAMILY MEMBER"/>
    <property type="match status" value="1"/>
</dbReference>
<dbReference type="Proteomes" id="UP000826234">
    <property type="component" value="Unassembled WGS sequence"/>
</dbReference>
<keyword evidence="8" id="KW-1185">Reference proteome</keyword>
<proteinExistence type="predicted"/>
<dbReference type="CDD" id="cd03285">
    <property type="entry name" value="ABC_MSH2_euk"/>
    <property type="match status" value="1"/>
</dbReference>
<dbReference type="SUPFAM" id="SSF52540">
    <property type="entry name" value="P-loop containing nucleoside triphosphate hydrolases"/>
    <property type="match status" value="1"/>
</dbReference>
<accession>A0ABQ7SZL9</accession>
<dbReference type="Pfam" id="PF00488">
    <property type="entry name" value="MutS_V"/>
    <property type="match status" value="1"/>
</dbReference>
<feature type="domain" description="DNA mismatch repair proteins mutS family" evidence="6">
    <location>
        <begin position="173"/>
        <end position="189"/>
    </location>
</feature>